<dbReference type="EMBL" id="QRAL01000038">
    <property type="protein sequence ID" value="RSU51049.1"/>
    <property type="molecule type" value="Genomic_DNA"/>
</dbReference>
<dbReference type="SUPFAM" id="SSF56634">
    <property type="entry name" value="Heme-dependent catalase-like"/>
    <property type="match status" value="1"/>
</dbReference>
<gene>
    <name evidence="1" type="ORF">DAH51_22405</name>
</gene>
<dbReference type="PANTHER" id="PTHR36195:SF4">
    <property type="entry name" value="DOMAIN PROTEIN, PUTATIVE (AFU_ORTHOLOGUE AFUA_5G01990)-RELATED"/>
    <property type="match status" value="1"/>
</dbReference>
<dbReference type="Proteomes" id="UP000287401">
    <property type="component" value="Unassembled WGS sequence"/>
</dbReference>
<dbReference type="InterPro" id="IPR018028">
    <property type="entry name" value="Catalase"/>
</dbReference>
<dbReference type="GO" id="GO:0004096">
    <property type="term" value="F:catalase activity"/>
    <property type="evidence" value="ECO:0007669"/>
    <property type="project" value="InterPro"/>
</dbReference>
<proteinExistence type="predicted"/>
<reference evidence="1 2" key="1">
    <citation type="submission" date="2018-07" db="EMBL/GenBank/DDBJ databases">
        <title>Genomic and Epidemiologic Investigation of an Indolent Hospital Outbreak.</title>
        <authorList>
            <person name="Johnson R.C."/>
            <person name="Deming C."/>
            <person name="Conlan S."/>
            <person name="Zellmer C.J."/>
            <person name="Michelin A.V."/>
            <person name="Lee-Lin S."/>
            <person name="Thomas P.J."/>
            <person name="Park M."/>
            <person name="Weingarten R.A."/>
            <person name="Less J."/>
            <person name="Dekker J.P."/>
            <person name="Frank K.M."/>
            <person name="Musser K.A."/>
            <person name="Mcquiston J.R."/>
            <person name="Henderson D.K."/>
            <person name="Lau A.F."/>
            <person name="Palmore T.N."/>
            <person name="Segre J.A."/>
        </authorList>
    </citation>
    <scope>NUCLEOTIDE SEQUENCE [LARGE SCALE GENOMIC DNA]</scope>
    <source>
        <strain evidence="1 2">SK-NIH.Env6_1116</strain>
    </source>
</reference>
<organism evidence="1 2">
    <name type="scientific">Sphingobium yanoikuyae</name>
    <name type="common">Sphingomonas yanoikuyae</name>
    <dbReference type="NCBI Taxonomy" id="13690"/>
    <lineage>
        <taxon>Bacteria</taxon>
        <taxon>Pseudomonadati</taxon>
        <taxon>Pseudomonadota</taxon>
        <taxon>Alphaproteobacteria</taxon>
        <taxon>Sphingomonadales</taxon>
        <taxon>Sphingomonadaceae</taxon>
        <taxon>Sphingobium</taxon>
    </lineage>
</organism>
<evidence type="ECO:0000313" key="1">
    <source>
        <dbReference type="EMBL" id="RSU51049.1"/>
    </source>
</evidence>
<protein>
    <submittedName>
        <fullName evidence="1">Catalase</fullName>
    </submittedName>
</protein>
<dbReference type="PROSITE" id="PS51402">
    <property type="entry name" value="CATALASE_3"/>
    <property type="match status" value="1"/>
</dbReference>
<evidence type="ECO:0000313" key="2">
    <source>
        <dbReference type="Proteomes" id="UP000287401"/>
    </source>
</evidence>
<dbReference type="GO" id="GO:0006979">
    <property type="term" value="P:response to oxidative stress"/>
    <property type="evidence" value="ECO:0007669"/>
    <property type="project" value="InterPro"/>
</dbReference>
<dbReference type="GO" id="GO:0020037">
    <property type="term" value="F:heme binding"/>
    <property type="evidence" value="ECO:0007669"/>
    <property type="project" value="InterPro"/>
</dbReference>
<dbReference type="Gene3D" id="2.40.180.10">
    <property type="entry name" value="Catalase core domain"/>
    <property type="match status" value="1"/>
</dbReference>
<dbReference type="InterPro" id="IPR020835">
    <property type="entry name" value="Catalase_sf"/>
</dbReference>
<dbReference type="CDD" id="cd08152">
    <property type="entry name" value="y4iL_like"/>
    <property type="match status" value="1"/>
</dbReference>
<dbReference type="PANTHER" id="PTHR36195">
    <property type="entry name" value="DOMAIN PROTEIN, PUTATIVE (AFU_ORTHOLOGUE AFUA_5G01990)-RELATED-RELATED"/>
    <property type="match status" value="1"/>
</dbReference>
<accession>A0A430BJB2</accession>
<comment type="caution">
    <text evidence="1">The sequence shown here is derived from an EMBL/GenBank/DDBJ whole genome shotgun (WGS) entry which is preliminary data.</text>
</comment>
<dbReference type="AlphaFoldDB" id="A0A430BJB2"/>
<name>A0A430BJB2_SPHYA</name>
<sequence length="364" mass="39660">MIRPIPYTPDVERIDQDEADVNAELADTFRQIIETTYRDLGHGFRGVHAKSHALLQARVRVLEGLPPHYAQGVFAEPKSYDALIRISTGAGDILPDSVSLIRGFAIKLVGVEGERLAGSEGDSTQDFLFANGVAFPTPGPKKFLANLKLLAKTTDKVEGLKKAVSAVFRTAEKGVEALGGESALLEQLGGHRHTHPLGESFFTQAPIRYGDYIAKLGVVPLSENFKALEGQEIGIAGRDDALREEIASLLATQGGEWEIRVQLARDLDTNPIEDASVAWPEEDNPYVAVAVISIAPQPSWTWDRARVLDDQTAFNPWHGIEAHRPLGAVMRARKAAYAASSEMRGRLNGCLFHEPSNAQLPDAE</sequence>